<name>A0ABV7PXI9_9ACTN</name>
<proteinExistence type="predicted"/>
<protein>
    <submittedName>
        <fullName evidence="1">Uncharacterized protein</fullName>
    </submittedName>
</protein>
<evidence type="ECO:0000313" key="1">
    <source>
        <dbReference type="EMBL" id="MFC3491597.1"/>
    </source>
</evidence>
<accession>A0ABV7PXI9</accession>
<organism evidence="1 2">
    <name type="scientific">Glycomyces rhizosphaerae</name>
    <dbReference type="NCBI Taxonomy" id="2054422"/>
    <lineage>
        <taxon>Bacteria</taxon>
        <taxon>Bacillati</taxon>
        <taxon>Actinomycetota</taxon>
        <taxon>Actinomycetes</taxon>
        <taxon>Glycomycetales</taxon>
        <taxon>Glycomycetaceae</taxon>
        <taxon>Glycomyces</taxon>
    </lineage>
</organism>
<dbReference type="Proteomes" id="UP001595712">
    <property type="component" value="Unassembled WGS sequence"/>
</dbReference>
<sequence length="69" mass="7403">MATLDGEFAGYVAAVADLHTTFGPHAQNLGSHHSFRAASTALDHWLTFAGPNRVPPDLSRLALPACLYR</sequence>
<evidence type="ECO:0000313" key="2">
    <source>
        <dbReference type="Proteomes" id="UP001595712"/>
    </source>
</evidence>
<comment type="caution">
    <text evidence="1">The sequence shown here is derived from an EMBL/GenBank/DDBJ whole genome shotgun (WGS) entry which is preliminary data.</text>
</comment>
<gene>
    <name evidence="1" type="ORF">ACFO8M_03735</name>
</gene>
<reference evidence="2" key="1">
    <citation type="journal article" date="2019" name="Int. J. Syst. Evol. Microbiol.">
        <title>The Global Catalogue of Microorganisms (GCM) 10K type strain sequencing project: providing services to taxonomists for standard genome sequencing and annotation.</title>
        <authorList>
            <consortium name="The Broad Institute Genomics Platform"/>
            <consortium name="The Broad Institute Genome Sequencing Center for Infectious Disease"/>
            <person name="Wu L."/>
            <person name="Ma J."/>
        </authorList>
    </citation>
    <scope>NUCLEOTIDE SEQUENCE [LARGE SCALE GENOMIC DNA]</scope>
    <source>
        <strain evidence="2">CGMCC 4.7396</strain>
    </source>
</reference>
<dbReference type="EMBL" id="JBHRWO010000004">
    <property type="protein sequence ID" value="MFC3491597.1"/>
    <property type="molecule type" value="Genomic_DNA"/>
</dbReference>
<keyword evidence="2" id="KW-1185">Reference proteome</keyword>